<keyword evidence="3" id="KW-1133">Transmembrane helix</keyword>
<dbReference type="InterPro" id="IPR011990">
    <property type="entry name" value="TPR-like_helical_dom_sf"/>
</dbReference>
<dbReference type="InterPro" id="IPR006597">
    <property type="entry name" value="Sel1-like"/>
</dbReference>
<feature type="signal peptide" evidence="4">
    <location>
        <begin position="1"/>
        <end position="25"/>
    </location>
</feature>
<dbReference type="Pfam" id="PF08238">
    <property type="entry name" value="Sel1"/>
    <property type="match status" value="10"/>
</dbReference>
<feature type="transmembrane region" description="Helical" evidence="3">
    <location>
        <begin position="727"/>
        <end position="746"/>
    </location>
</feature>
<feature type="compositionally biased region" description="Gly residues" evidence="2">
    <location>
        <begin position="764"/>
        <end position="774"/>
    </location>
</feature>
<dbReference type="GO" id="GO:0005789">
    <property type="term" value="C:endoplasmic reticulum membrane"/>
    <property type="evidence" value="ECO:0007669"/>
    <property type="project" value="TreeGrafter"/>
</dbReference>
<keyword evidence="3" id="KW-0812">Transmembrane</keyword>
<dbReference type="AlphaFoldDB" id="A0A6G1I107"/>
<evidence type="ECO:0000313" key="6">
    <source>
        <dbReference type="Proteomes" id="UP000799640"/>
    </source>
</evidence>
<name>A0A6G1I107_9PEZI</name>
<evidence type="ECO:0000256" key="3">
    <source>
        <dbReference type="SAM" id="Phobius"/>
    </source>
</evidence>
<dbReference type="EMBL" id="ML996692">
    <property type="protein sequence ID" value="KAF2401757.1"/>
    <property type="molecule type" value="Genomic_DNA"/>
</dbReference>
<evidence type="ECO:0000256" key="4">
    <source>
        <dbReference type="SAM" id="SignalP"/>
    </source>
</evidence>
<accession>A0A6G1I107</accession>
<comment type="similarity">
    <text evidence="1">Belongs to the sel-1 family.</text>
</comment>
<gene>
    <name evidence="5" type="ORF">EJ06DRAFT_507925</name>
</gene>
<dbReference type="SMART" id="SM00671">
    <property type="entry name" value="SEL1"/>
    <property type="match status" value="10"/>
</dbReference>
<dbReference type="Proteomes" id="UP000799640">
    <property type="component" value="Unassembled WGS sequence"/>
</dbReference>
<protein>
    <submittedName>
        <fullName evidence="5">HCP-like protein</fullName>
    </submittedName>
</protein>
<organism evidence="5 6">
    <name type="scientific">Trichodelitschia bisporula</name>
    <dbReference type="NCBI Taxonomy" id="703511"/>
    <lineage>
        <taxon>Eukaryota</taxon>
        <taxon>Fungi</taxon>
        <taxon>Dikarya</taxon>
        <taxon>Ascomycota</taxon>
        <taxon>Pezizomycotina</taxon>
        <taxon>Dothideomycetes</taxon>
        <taxon>Dothideomycetes incertae sedis</taxon>
        <taxon>Phaeotrichales</taxon>
        <taxon>Phaeotrichaceae</taxon>
        <taxon>Trichodelitschia</taxon>
    </lineage>
</organism>
<sequence length="805" mass="88819">MARVWGRFQLLLLLFLSVSFLNAEAFAADENVREAASLLQLNKSNPRRSAAGKQAGVSHYAKQILSTLFLSGPPPSSGPDSPSPLDPTLAKAVGLLEDAADDGNPDALFLLAEMNFYGNYSHPRNYTEAFRRYNQLAMLNGNSSAQHMVGFLYATGLGGVVPQDQAKAMLYYTFAAEQGNTRAQMVMAYRHHFGIATPVNCEEAKYFYKHVADKAIAWLRSGPPGDHNVVKEAYVIADDRGGVYGEGASISSTGNNARLRGSLNDPNAPFEDVIEYLDLMSRKGDLKATFSLGRLYYDGSRSIRRDFRLSKQYFLEVARQYWPKKGRPRTDVSPGTEKLASKAAGYLGRMFLRGEGVEQNFELAQTWFSRGISSGDATSQYSMGLMYLHGLGVPKDIVKASIYFSAAADLDSSDAQVRLGTLFLDQGDVLTATRYFTLAARNGHIEAFYYLAELMDKGVGRDSTCAGAAQYYKIVAEKAESVSTAIREANEAYESGDIETAIVDYMLAAEQGFESAQANVAYLFDQALARRESRSSLILFSKPLSTLPPNPRLALMYWTRSARQSNFDSYLKMGDYYLAGLGAPVDPEKAAACYHAAADSLASAQAYWNLGWMHENGIGAEQDFHLAKRFYDLALTTSREAYLPVTLALLKLRARSAWNTLTHGQVKGIQAEHVERKKWSFTEWISAFLDADDEYLPLPDDAEDMHHPGLDSMPGADELLDDFEDGVFENVAIVALALALAFLVMYRRRQAEEVRRQREQGQRGEQGPGAGRGDGQQQQQQQEQGMFPPPGDPEWLAWAAGGVGH</sequence>
<dbReference type="PANTHER" id="PTHR11102">
    <property type="entry name" value="SEL-1-LIKE PROTEIN"/>
    <property type="match status" value="1"/>
</dbReference>
<feature type="compositionally biased region" description="Low complexity" evidence="2">
    <location>
        <begin position="775"/>
        <end position="785"/>
    </location>
</feature>
<evidence type="ECO:0000313" key="5">
    <source>
        <dbReference type="EMBL" id="KAF2401757.1"/>
    </source>
</evidence>
<dbReference type="Gene3D" id="1.25.40.10">
    <property type="entry name" value="Tetratricopeptide repeat domain"/>
    <property type="match status" value="2"/>
</dbReference>
<dbReference type="InterPro" id="IPR050767">
    <property type="entry name" value="Sel1_AlgK"/>
</dbReference>
<keyword evidence="3" id="KW-0472">Membrane</keyword>
<feature type="chain" id="PRO_5026197471" evidence="4">
    <location>
        <begin position="26"/>
        <end position="805"/>
    </location>
</feature>
<dbReference type="OrthoDB" id="27934at2759"/>
<feature type="region of interest" description="Disordered" evidence="2">
    <location>
        <begin position="755"/>
        <end position="805"/>
    </location>
</feature>
<dbReference type="PANTHER" id="PTHR11102:SF147">
    <property type="entry name" value="SEL1L ADAPTOR SUBUNIT OF ERAD E3 UBIQUITIN LIGASE"/>
    <property type="match status" value="1"/>
</dbReference>
<keyword evidence="4" id="KW-0732">Signal</keyword>
<proteinExistence type="inferred from homology"/>
<evidence type="ECO:0000256" key="2">
    <source>
        <dbReference type="SAM" id="MobiDB-lite"/>
    </source>
</evidence>
<reference evidence="5" key="1">
    <citation type="journal article" date="2020" name="Stud. Mycol.">
        <title>101 Dothideomycetes genomes: a test case for predicting lifestyles and emergence of pathogens.</title>
        <authorList>
            <person name="Haridas S."/>
            <person name="Albert R."/>
            <person name="Binder M."/>
            <person name="Bloem J."/>
            <person name="Labutti K."/>
            <person name="Salamov A."/>
            <person name="Andreopoulos B."/>
            <person name="Baker S."/>
            <person name="Barry K."/>
            <person name="Bills G."/>
            <person name="Bluhm B."/>
            <person name="Cannon C."/>
            <person name="Castanera R."/>
            <person name="Culley D."/>
            <person name="Daum C."/>
            <person name="Ezra D."/>
            <person name="Gonzalez J."/>
            <person name="Henrissat B."/>
            <person name="Kuo A."/>
            <person name="Liang C."/>
            <person name="Lipzen A."/>
            <person name="Lutzoni F."/>
            <person name="Magnuson J."/>
            <person name="Mondo S."/>
            <person name="Nolan M."/>
            <person name="Ohm R."/>
            <person name="Pangilinan J."/>
            <person name="Park H.-J."/>
            <person name="Ramirez L."/>
            <person name="Alfaro M."/>
            <person name="Sun H."/>
            <person name="Tritt A."/>
            <person name="Yoshinaga Y."/>
            <person name="Zwiers L.-H."/>
            <person name="Turgeon B."/>
            <person name="Goodwin S."/>
            <person name="Spatafora J."/>
            <person name="Crous P."/>
            <person name="Grigoriev I."/>
        </authorList>
    </citation>
    <scope>NUCLEOTIDE SEQUENCE</scope>
    <source>
        <strain evidence="5">CBS 262.69</strain>
    </source>
</reference>
<dbReference type="GO" id="GO:0036503">
    <property type="term" value="P:ERAD pathway"/>
    <property type="evidence" value="ECO:0007669"/>
    <property type="project" value="TreeGrafter"/>
</dbReference>
<dbReference type="SUPFAM" id="SSF81901">
    <property type="entry name" value="HCP-like"/>
    <property type="match status" value="3"/>
</dbReference>
<evidence type="ECO:0000256" key="1">
    <source>
        <dbReference type="ARBA" id="ARBA00038101"/>
    </source>
</evidence>
<keyword evidence="6" id="KW-1185">Reference proteome</keyword>